<dbReference type="SFLD" id="SFLDS00003">
    <property type="entry name" value="Haloacid_Dehalogenase"/>
    <property type="match status" value="1"/>
</dbReference>
<dbReference type="Gene3D" id="3.30.1240.10">
    <property type="match status" value="1"/>
</dbReference>
<dbReference type="GO" id="GO:0016791">
    <property type="term" value="F:phosphatase activity"/>
    <property type="evidence" value="ECO:0007669"/>
    <property type="project" value="TreeGrafter"/>
</dbReference>
<dbReference type="NCBIfam" id="TIGR01484">
    <property type="entry name" value="HAD-SF-IIB"/>
    <property type="match status" value="1"/>
</dbReference>
<gene>
    <name evidence="1" type="ORF">Athai_61730</name>
</gene>
<dbReference type="EMBL" id="AP023355">
    <property type="protein sequence ID" value="BCJ38670.1"/>
    <property type="molecule type" value="Genomic_DNA"/>
</dbReference>
<dbReference type="SFLD" id="SFLDG01140">
    <property type="entry name" value="C2.B:_Phosphomannomutase_and_P"/>
    <property type="match status" value="1"/>
</dbReference>
<sequence>MPAGKMEGMTPPALVASDLDGTLLRTDRTVGARTLAALARLRAHDVPFVMVTGRPIRWLAEVVAQTGPPTSLTVCSNGAVIYDGAADQVVEHRPLAPELLAHVVERLQDRYPDVAFAAETNDGLRHEAHYPINEISPLVRPGELAELIASPAIKLLARLDGAPDAVAEQMSESLRGVAEVTRSSHDCLIEISAAGVTKATGLAWVAQQYGVPPERIVAFGDMPNDLPMFGFVGHSVAMANAEPAVRAAADAVTTSNDDDGIADYLDRLFEPAPID</sequence>
<dbReference type="InterPro" id="IPR006379">
    <property type="entry name" value="HAD-SF_hydro_IIB"/>
</dbReference>
<accession>A0A7R7DVL5</accession>
<dbReference type="Proteomes" id="UP000611640">
    <property type="component" value="Chromosome"/>
</dbReference>
<dbReference type="InterPro" id="IPR023214">
    <property type="entry name" value="HAD_sf"/>
</dbReference>
<dbReference type="AlphaFoldDB" id="A0A7R7DVL5"/>
<dbReference type="Pfam" id="PF08282">
    <property type="entry name" value="Hydrolase_3"/>
    <property type="match status" value="1"/>
</dbReference>
<proteinExistence type="predicted"/>
<dbReference type="InterPro" id="IPR000150">
    <property type="entry name" value="Cof"/>
</dbReference>
<dbReference type="KEGG" id="atl:Athai_61730"/>
<protein>
    <submittedName>
        <fullName evidence="1">Haloacid dehalogenase</fullName>
    </submittedName>
</protein>
<organism evidence="1 2">
    <name type="scientific">Actinocatenispora thailandica</name>
    <dbReference type="NCBI Taxonomy" id="227318"/>
    <lineage>
        <taxon>Bacteria</taxon>
        <taxon>Bacillati</taxon>
        <taxon>Actinomycetota</taxon>
        <taxon>Actinomycetes</taxon>
        <taxon>Micromonosporales</taxon>
        <taxon>Micromonosporaceae</taxon>
        <taxon>Actinocatenispora</taxon>
    </lineage>
</organism>
<keyword evidence="2" id="KW-1185">Reference proteome</keyword>
<name>A0A7R7DVL5_9ACTN</name>
<dbReference type="PANTHER" id="PTHR10000:SF8">
    <property type="entry name" value="HAD SUPERFAMILY HYDROLASE-LIKE, TYPE 3"/>
    <property type="match status" value="1"/>
</dbReference>
<dbReference type="GO" id="GO:0000287">
    <property type="term" value="F:magnesium ion binding"/>
    <property type="evidence" value="ECO:0007669"/>
    <property type="project" value="TreeGrafter"/>
</dbReference>
<dbReference type="CDD" id="cd07516">
    <property type="entry name" value="HAD_Pase"/>
    <property type="match status" value="1"/>
</dbReference>
<dbReference type="InterPro" id="IPR036412">
    <property type="entry name" value="HAD-like_sf"/>
</dbReference>
<dbReference type="NCBIfam" id="TIGR00099">
    <property type="entry name" value="Cof-subfamily"/>
    <property type="match status" value="1"/>
</dbReference>
<evidence type="ECO:0000313" key="2">
    <source>
        <dbReference type="Proteomes" id="UP000611640"/>
    </source>
</evidence>
<dbReference type="GO" id="GO:0005829">
    <property type="term" value="C:cytosol"/>
    <property type="evidence" value="ECO:0007669"/>
    <property type="project" value="TreeGrafter"/>
</dbReference>
<reference evidence="1 2" key="1">
    <citation type="submission" date="2020-08" db="EMBL/GenBank/DDBJ databases">
        <title>Whole genome shotgun sequence of Actinocatenispora thailandica NBRC 105041.</title>
        <authorList>
            <person name="Komaki H."/>
            <person name="Tamura T."/>
        </authorList>
    </citation>
    <scope>NUCLEOTIDE SEQUENCE [LARGE SCALE GENOMIC DNA]</scope>
    <source>
        <strain evidence="1 2">NBRC 105041</strain>
    </source>
</reference>
<dbReference type="Gene3D" id="3.40.50.1000">
    <property type="entry name" value="HAD superfamily/HAD-like"/>
    <property type="match status" value="1"/>
</dbReference>
<evidence type="ECO:0000313" key="1">
    <source>
        <dbReference type="EMBL" id="BCJ38670.1"/>
    </source>
</evidence>
<dbReference type="SUPFAM" id="SSF56784">
    <property type="entry name" value="HAD-like"/>
    <property type="match status" value="1"/>
</dbReference>
<dbReference type="PANTHER" id="PTHR10000">
    <property type="entry name" value="PHOSPHOSERINE PHOSPHATASE"/>
    <property type="match status" value="1"/>
</dbReference>